<keyword evidence="2" id="KW-1185">Reference proteome</keyword>
<name>A0A0F0KDT1_9MICO</name>
<dbReference type="AlphaFoldDB" id="A0A0F0KDT1"/>
<dbReference type="PROSITE" id="PS51318">
    <property type="entry name" value="TAT"/>
    <property type="match status" value="1"/>
</dbReference>
<organism evidence="1 2">
    <name type="scientific">Microbacterium azadirachtae</name>
    <dbReference type="NCBI Taxonomy" id="582680"/>
    <lineage>
        <taxon>Bacteria</taxon>
        <taxon>Bacillati</taxon>
        <taxon>Actinomycetota</taxon>
        <taxon>Actinomycetes</taxon>
        <taxon>Micrococcales</taxon>
        <taxon>Microbacteriaceae</taxon>
        <taxon>Microbacterium</taxon>
    </lineage>
</organism>
<reference evidence="1 2" key="1">
    <citation type="submission" date="2015-02" db="EMBL/GenBank/DDBJ databases">
        <title>Draft genome sequences of ten Microbacterium spp. with emphasis on heavy metal contaminated environments.</title>
        <authorList>
            <person name="Corretto E."/>
        </authorList>
    </citation>
    <scope>NUCLEOTIDE SEQUENCE [LARGE SCALE GENOMIC DNA]</scope>
    <source>
        <strain evidence="1 2">DSM 23848</strain>
    </source>
</reference>
<proteinExistence type="predicted"/>
<dbReference type="EMBL" id="JYIT01000085">
    <property type="protein sequence ID" value="KJL19018.1"/>
    <property type="molecule type" value="Genomic_DNA"/>
</dbReference>
<protein>
    <submittedName>
        <fullName evidence="1">Uncharacterized protein</fullName>
    </submittedName>
</protein>
<evidence type="ECO:0000313" key="1">
    <source>
        <dbReference type="EMBL" id="KJL19018.1"/>
    </source>
</evidence>
<comment type="caution">
    <text evidence="1">The sequence shown here is derived from an EMBL/GenBank/DDBJ whole genome shotgun (WGS) entry which is preliminary data.</text>
</comment>
<dbReference type="PATRIC" id="fig|582680.7.peg.3549"/>
<accession>A0A0F0KDT1</accession>
<dbReference type="InterPro" id="IPR006311">
    <property type="entry name" value="TAT_signal"/>
</dbReference>
<sequence length="245" mass="25561">MNDNDHLVNARTSRTITRRTIIKGAAWSVPVIAAASTLPQAAASGPCPCAASTPLLMDSGSWPGGMKQDGNFGGGPFLFADQSPLNPGQLEALPDRVGITMLYQYFWISTPIEVCAGRTYTWTYEVQGSRGDSAAGGGGAEQFMDVGWSTTANTNALDYAWTNSFYSRTTSTRHAGAVQVTSPTAPGPGGYYGFGGVLGASYTATSTFVAPITGTVYLKVRWTGVLGNGVNNDDYGIVSLGLACA</sequence>
<evidence type="ECO:0000313" key="2">
    <source>
        <dbReference type="Proteomes" id="UP000033448"/>
    </source>
</evidence>
<dbReference type="Proteomes" id="UP000033448">
    <property type="component" value="Unassembled WGS sequence"/>
</dbReference>
<gene>
    <name evidence="1" type="ORF">RL72_03492</name>
</gene>
<dbReference type="RefSeq" id="WP_045252105.1">
    <property type="nucleotide sequence ID" value="NZ_CP099706.1"/>
</dbReference>